<dbReference type="EC" id="2.6.1.9" evidence="9"/>
<feature type="modified residue" description="N6-(pyridoxal phosphate)lysine" evidence="9">
    <location>
        <position position="220"/>
    </location>
</feature>
<dbReference type="CDD" id="cd00609">
    <property type="entry name" value="AAT_like"/>
    <property type="match status" value="1"/>
</dbReference>
<protein>
    <recommendedName>
        <fullName evidence="9">Histidinol-phosphate aminotransferase</fullName>
        <ecNumber evidence="9">2.6.1.9</ecNumber>
    </recommendedName>
    <alternativeName>
        <fullName evidence="9">Imidazole acetol-phosphate transaminase</fullName>
    </alternativeName>
</protein>
<keyword evidence="9" id="KW-0028">Amino-acid biosynthesis</keyword>
<comment type="cofactor">
    <cofactor evidence="1 9">
        <name>pyridoxal 5'-phosphate</name>
        <dbReference type="ChEBI" id="CHEBI:597326"/>
    </cofactor>
</comment>
<evidence type="ECO:0000256" key="7">
    <source>
        <dbReference type="ARBA" id="ARBA00022898"/>
    </source>
</evidence>
<dbReference type="PANTHER" id="PTHR43643">
    <property type="entry name" value="HISTIDINOL-PHOSPHATE AMINOTRANSFERASE 2"/>
    <property type="match status" value="1"/>
</dbReference>
<comment type="subunit">
    <text evidence="4 9">Homodimer.</text>
</comment>
<dbReference type="InParanoid" id="A0A1Y5RVS0"/>
<dbReference type="GO" id="GO:0004400">
    <property type="term" value="F:histidinol-phosphate transaminase activity"/>
    <property type="evidence" value="ECO:0007669"/>
    <property type="project" value="UniProtKB-UniRule"/>
</dbReference>
<dbReference type="RefSeq" id="WP_085882104.1">
    <property type="nucleotide sequence ID" value="NZ_FWFR01000001.1"/>
</dbReference>
<comment type="pathway">
    <text evidence="2 9">Amino-acid biosynthesis; L-histidine biosynthesis; L-histidine from 5-phospho-alpha-D-ribose 1-diphosphate: step 7/9.</text>
</comment>
<keyword evidence="6 9" id="KW-0808">Transferase</keyword>
<keyword evidence="9" id="KW-0368">Histidine biosynthesis</keyword>
<evidence type="ECO:0000256" key="1">
    <source>
        <dbReference type="ARBA" id="ARBA00001933"/>
    </source>
</evidence>
<evidence type="ECO:0000256" key="4">
    <source>
        <dbReference type="ARBA" id="ARBA00011738"/>
    </source>
</evidence>
<dbReference type="GO" id="GO:0000105">
    <property type="term" value="P:L-histidine biosynthetic process"/>
    <property type="evidence" value="ECO:0007669"/>
    <property type="project" value="UniProtKB-UniRule"/>
</dbReference>
<comment type="similarity">
    <text evidence="3 9">Belongs to the class-II pyridoxal-phosphate-dependent aminotransferase family. Histidinol-phosphate aminotransferase subfamily.</text>
</comment>
<dbReference type="GO" id="GO:0030170">
    <property type="term" value="F:pyridoxal phosphate binding"/>
    <property type="evidence" value="ECO:0007669"/>
    <property type="project" value="InterPro"/>
</dbReference>
<keyword evidence="12" id="KW-1185">Reference proteome</keyword>
<dbReference type="HAMAP" id="MF_01023">
    <property type="entry name" value="HisC_aminotrans_2"/>
    <property type="match status" value="1"/>
</dbReference>
<dbReference type="InterPro" id="IPR050106">
    <property type="entry name" value="HistidinolP_aminotransfase"/>
</dbReference>
<dbReference type="Gene3D" id="3.90.1150.10">
    <property type="entry name" value="Aspartate Aminotransferase, domain 1"/>
    <property type="match status" value="1"/>
</dbReference>
<dbReference type="InterPro" id="IPR015422">
    <property type="entry name" value="PyrdxlP-dep_Trfase_small"/>
</dbReference>
<evidence type="ECO:0000256" key="8">
    <source>
        <dbReference type="ARBA" id="ARBA00047481"/>
    </source>
</evidence>
<dbReference type="AlphaFoldDB" id="A0A1Y5RVS0"/>
<dbReference type="SUPFAM" id="SSF53383">
    <property type="entry name" value="PLP-dependent transferases"/>
    <property type="match status" value="1"/>
</dbReference>
<evidence type="ECO:0000256" key="9">
    <source>
        <dbReference type="HAMAP-Rule" id="MF_01023"/>
    </source>
</evidence>
<dbReference type="PANTHER" id="PTHR43643:SF3">
    <property type="entry name" value="HISTIDINOL-PHOSPHATE AMINOTRANSFERASE"/>
    <property type="match status" value="1"/>
</dbReference>
<keyword evidence="5 9" id="KW-0032">Aminotransferase</keyword>
<dbReference type="UniPathway" id="UPA00031">
    <property type="reaction ID" value="UER00012"/>
</dbReference>
<keyword evidence="7 9" id="KW-0663">Pyridoxal phosphate</keyword>
<name>A0A1Y5RVS0_9PROT</name>
<proteinExistence type="inferred from homology"/>
<dbReference type="NCBIfam" id="TIGR01141">
    <property type="entry name" value="hisC"/>
    <property type="match status" value="1"/>
</dbReference>
<feature type="domain" description="Aminotransferase class I/classII large" evidence="10">
    <location>
        <begin position="28"/>
        <end position="355"/>
    </location>
</feature>
<dbReference type="InterPro" id="IPR015421">
    <property type="entry name" value="PyrdxlP-dep_Trfase_major"/>
</dbReference>
<reference evidence="11 12" key="1">
    <citation type="submission" date="2017-03" db="EMBL/GenBank/DDBJ databases">
        <authorList>
            <person name="Afonso C.L."/>
            <person name="Miller P.J."/>
            <person name="Scott M.A."/>
            <person name="Spackman E."/>
            <person name="Goraichik I."/>
            <person name="Dimitrov K.M."/>
            <person name="Suarez D.L."/>
            <person name="Swayne D.E."/>
        </authorList>
    </citation>
    <scope>NUCLEOTIDE SEQUENCE [LARGE SCALE GENOMIC DNA]</scope>
    <source>
        <strain evidence="11 12">CECT 7691</strain>
    </source>
</reference>
<dbReference type="InterPro" id="IPR015424">
    <property type="entry name" value="PyrdxlP-dep_Trfase"/>
</dbReference>
<evidence type="ECO:0000313" key="11">
    <source>
        <dbReference type="EMBL" id="SLN26318.1"/>
    </source>
</evidence>
<evidence type="ECO:0000256" key="2">
    <source>
        <dbReference type="ARBA" id="ARBA00005011"/>
    </source>
</evidence>
<evidence type="ECO:0000256" key="5">
    <source>
        <dbReference type="ARBA" id="ARBA00022576"/>
    </source>
</evidence>
<comment type="catalytic activity">
    <reaction evidence="8 9">
        <text>L-histidinol phosphate + 2-oxoglutarate = 3-(imidazol-4-yl)-2-oxopropyl phosphate + L-glutamate</text>
        <dbReference type="Rhea" id="RHEA:23744"/>
        <dbReference type="ChEBI" id="CHEBI:16810"/>
        <dbReference type="ChEBI" id="CHEBI:29985"/>
        <dbReference type="ChEBI" id="CHEBI:57766"/>
        <dbReference type="ChEBI" id="CHEBI:57980"/>
        <dbReference type="EC" id="2.6.1.9"/>
    </reaction>
</comment>
<evidence type="ECO:0000313" key="12">
    <source>
        <dbReference type="Proteomes" id="UP000193200"/>
    </source>
</evidence>
<dbReference type="InterPro" id="IPR005861">
    <property type="entry name" value="HisP_aminotrans"/>
</dbReference>
<evidence type="ECO:0000259" key="10">
    <source>
        <dbReference type="Pfam" id="PF00155"/>
    </source>
</evidence>
<dbReference type="FunCoup" id="A0A1Y5RVS0">
    <property type="interactions" value="536"/>
</dbReference>
<accession>A0A1Y5RVS0</accession>
<dbReference type="Pfam" id="PF00155">
    <property type="entry name" value="Aminotran_1_2"/>
    <property type="match status" value="1"/>
</dbReference>
<dbReference type="OrthoDB" id="9809616at2"/>
<organism evidence="11 12">
    <name type="scientific">Oceanibacterium hippocampi</name>
    <dbReference type="NCBI Taxonomy" id="745714"/>
    <lineage>
        <taxon>Bacteria</taxon>
        <taxon>Pseudomonadati</taxon>
        <taxon>Pseudomonadota</taxon>
        <taxon>Alphaproteobacteria</taxon>
        <taxon>Sneathiellales</taxon>
        <taxon>Sneathiellaceae</taxon>
        <taxon>Oceanibacterium</taxon>
    </lineage>
</organism>
<sequence>MSLPEPQPGIMAIKPYRGGAHSAEGVERVITLSANESPLGPSPKAVAAVRAMADHAHRYPDGGATALREALAAHYGLEADRIICSNGSDELISLLCAAYVGPGDEIVMSRHGFLMYPIAATVCGGKVVMAPENELTANVDALIAAVSDRTRICFLANPNNPTGTMLPSDEVARLRDGLPERVLLVIDAAYAEYVTRNDYSAGMDLVARHDNVIMTRTFSKIYGLAGLRIGWAYGAPGVIEVLHRVRGPFNTNAVAQAAAIAALADVAHVDAARSHNDIWRPWLEREFRALGLEVTPSVGNFLLVHFPGGDKGAQAADAFLVKRGILLRDMQAYGFDHALRVTVGLEEENRALVAALADFLGAKG</sequence>
<evidence type="ECO:0000256" key="6">
    <source>
        <dbReference type="ARBA" id="ARBA00022679"/>
    </source>
</evidence>
<evidence type="ECO:0000256" key="3">
    <source>
        <dbReference type="ARBA" id="ARBA00007970"/>
    </source>
</evidence>
<dbReference type="Gene3D" id="3.40.640.10">
    <property type="entry name" value="Type I PLP-dependent aspartate aminotransferase-like (Major domain)"/>
    <property type="match status" value="1"/>
</dbReference>
<dbReference type="Proteomes" id="UP000193200">
    <property type="component" value="Unassembled WGS sequence"/>
</dbReference>
<dbReference type="EMBL" id="FWFR01000001">
    <property type="protein sequence ID" value="SLN26318.1"/>
    <property type="molecule type" value="Genomic_DNA"/>
</dbReference>
<gene>
    <name evidence="11" type="primary">hisC2</name>
    <name evidence="9" type="synonym">hisC</name>
    <name evidence="11" type="ORF">OCH7691_00807</name>
</gene>
<dbReference type="InterPro" id="IPR004839">
    <property type="entry name" value="Aminotransferase_I/II_large"/>
</dbReference>